<proteinExistence type="predicted"/>
<evidence type="ECO:0000313" key="2">
    <source>
        <dbReference type="Proteomes" id="UP001162029"/>
    </source>
</evidence>
<dbReference type="EMBL" id="CANTFM010002245">
    <property type="protein sequence ID" value="CAI5745116.1"/>
    <property type="molecule type" value="Genomic_DNA"/>
</dbReference>
<sequence>MDDFSVKETDALAWPLLDWFDSDDILLTFAELDRSHTHLQQTQFPATISHFPTTPMSTDDDTTDINVLTPPSAFQQQSLSSLPMEADMISSFAARVLLLSSSMSTDLPLSSGQKLLLPRTQGH</sequence>
<keyword evidence="2" id="KW-1185">Reference proteome</keyword>
<gene>
    <name evidence="1" type="ORF">PDE001_LOCUS10227</name>
</gene>
<accession>A0AAV0VBZ5</accession>
<protein>
    <submittedName>
        <fullName evidence="1">Uncharacterized protein</fullName>
    </submittedName>
</protein>
<evidence type="ECO:0000313" key="1">
    <source>
        <dbReference type="EMBL" id="CAI5745116.1"/>
    </source>
</evidence>
<dbReference type="Proteomes" id="UP001162029">
    <property type="component" value="Unassembled WGS sequence"/>
</dbReference>
<reference evidence="1" key="1">
    <citation type="submission" date="2022-12" db="EMBL/GenBank/DDBJ databases">
        <authorList>
            <person name="Webb A."/>
        </authorList>
    </citation>
    <scope>NUCLEOTIDE SEQUENCE</scope>
    <source>
        <strain evidence="1">Pd1</strain>
    </source>
</reference>
<dbReference type="AlphaFoldDB" id="A0AAV0VBZ5"/>
<comment type="caution">
    <text evidence="1">The sequence shown here is derived from an EMBL/GenBank/DDBJ whole genome shotgun (WGS) entry which is preliminary data.</text>
</comment>
<organism evidence="1 2">
    <name type="scientific">Peronospora destructor</name>
    <dbReference type="NCBI Taxonomy" id="86335"/>
    <lineage>
        <taxon>Eukaryota</taxon>
        <taxon>Sar</taxon>
        <taxon>Stramenopiles</taxon>
        <taxon>Oomycota</taxon>
        <taxon>Peronosporomycetes</taxon>
        <taxon>Peronosporales</taxon>
        <taxon>Peronosporaceae</taxon>
        <taxon>Peronospora</taxon>
    </lineage>
</organism>
<name>A0AAV0VBZ5_9STRA</name>